<name>A0A0G1P716_9BACT</name>
<proteinExistence type="inferred from homology"/>
<dbReference type="InterPro" id="IPR029056">
    <property type="entry name" value="Ribokinase-like"/>
</dbReference>
<dbReference type="SUPFAM" id="SSF53613">
    <property type="entry name" value="Ribokinase-like"/>
    <property type="match status" value="1"/>
</dbReference>
<keyword evidence="2" id="KW-0808">Transferase</keyword>
<dbReference type="GO" id="GO:0006796">
    <property type="term" value="P:phosphate-containing compound metabolic process"/>
    <property type="evidence" value="ECO:0007669"/>
    <property type="project" value="UniProtKB-ARBA"/>
</dbReference>
<dbReference type="InterPro" id="IPR002139">
    <property type="entry name" value="Ribo/fructo_kinase"/>
</dbReference>
<dbReference type="InterPro" id="IPR002173">
    <property type="entry name" value="Carboh/pur_kinase_PfkB_CS"/>
</dbReference>
<dbReference type="GO" id="GO:0016301">
    <property type="term" value="F:kinase activity"/>
    <property type="evidence" value="ECO:0007669"/>
    <property type="project" value="UniProtKB-KW"/>
</dbReference>
<comment type="similarity">
    <text evidence="1">Belongs to the carbohydrate kinase PfkB family.</text>
</comment>
<gene>
    <name evidence="5" type="ORF">UW92_C0005G0011</name>
</gene>
<dbReference type="EMBL" id="LCKF01000005">
    <property type="protein sequence ID" value="KKT92164.1"/>
    <property type="molecule type" value="Genomic_DNA"/>
</dbReference>
<evidence type="ECO:0000256" key="2">
    <source>
        <dbReference type="ARBA" id="ARBA00022679"/>
    </source>
</evidence>
<dbReference type="AlphaFoldDB" id="A0A0G1P716"/>
<comment type="caution">
    <text evidence="5">The sequence shown here is derived from an EMBL/GenBank/DDBJ whole genome shotgun (WGS) entry which is preliminary data.</text>
</comment>
<dbReference type="PANTHER" id="PTHR10584">
    <property type="entry name" value="SUGAR KINASE"/>
    <property type="match status" value="1"/>
</dbReference>
<evidence type="ECO:0000256" key="1">
    <source>
        <dbReference type="ARBA" id="ARBA00010688"/>
    </source>
</evidence>
<feature type="domain" description="Carbohydrate kinase PfkB" evidence="4">
    <location>
        <begin position="48"/>
        <end position="312"/>
    </location>
</feature>
<reference evidence="5 6" key="1">
    <citation type="journal article" date="2015" name="Nature">
        <title>rRNA introns, odd ribosomes, and small enigmatic genomes across a large radiation of phyla.</title>
        <authorList>
            <person name="Brown C.T."/>
            <person name="Hug L.A."/>
            <person name="Thomas B.C."/>
            <person name="Sharon I."/>
            <person name="Castelle C.J."/>
            <person name="Singh A."/>
            <person name="Wilkins M.J."/>
            <person name="Williams K.H."/>
            <person name="Banfield J.F."/>
        </authorList>
    </citation>
    <scope>NUCLEOTIDE SEQUENCE [LARGE SCALE GENOMIC DNA]</scope>
</reference>
<dbReference type="PROSITE" id="PS00583">
    <property type="entry name" value="PFKB_KINASES_1"/>
    <property type="match status" value="1"/>
</dbReference>
<dbReference type="Gene3D" id="3.40.1190.20">
    <property type="match status" value="1"/>
</dbReference>
<dbReference type="InterPro" id="IPR011611">
    <property type="entry name" value="PfkB_dom"/>
</dbReference>
<accession>A0A0G1P716</accession>
<sequence length="334" mass="36214">MFDVITIGTATRDVFLSSPLFKVLKDSEHLKHIGFKTGEAECFALGAKLEVKDPVFAVGGGAANTAVTFARQGFKTAALMKVGSDFSAKAVTAELKEENITSLLAIDKKHGTGYSTILLTPGGERTILVYRGASGGLKNSEVPFSKLKTRWAYIAPGTISFTVMEAIIAHLKKKEIKIAMNPSKTYLSFPKKNIQKLFKELDIITVNREEAAYVTGAPYENERKIFRAFDELVPGIAVVTDGPRGAMVSDGEFLYRSGIFKEKKIADRTGAGDAFGSGFVAGLMQKNDIHYALRLASANATSVVEQVGGSTGVLSRNNFSKKRWTVLNLDVEKL</sequence>
<evidence type="ECO:0000256" key="3">
    <source>
        <dbReference type="ARBA" id="ARBA00022777"/>
    </source>
</evidence>
<protein>
    <submittedName>
        <fullName evidence="5">PfkB family kinase, nonfunctional</fullName>
    </submittedName>
</protein>
<dbReference type="PANTHER" id="PTHR10584:SF166">
    <property type="entry name" value="RIBOKINASE"/>
    <property type="match status" value="1"/>
</dbReference>
<dbReference type="PRINTS" id="PR00990">
    <property type="entry name" value="RIBOKINASE"/>
</dbReference>
<evidence type="ECO:0000259" key="4">
    <source>
        <dbReference type="Pfam" id="PF00294"/>
    </source>
</evidence>
<keyword evidence="3 5" id="KW-0418">Kinase</keyword>
<dbReference type="Proteomes" id="UP000033966">
    <property type="component" value="Unassembled WGS sequence"/>
</dbReference>
<evidence type="ECO:0000313" key="6">
    <source>
        <dbReference type="Proteomes" id="UP000033966"/>
    </source>
</evidence>
<organism evidence="5 6">
    <name type="scientific">Candidatus Jorgensenbacteria bacterium GW2011_GWA2_45_13</name>
    <dbReference type="NCBI Taxonomy" id="1618662"/>
    <lineage>
        <taxon>Bacteria</taxon>
        <taxon>Candidatus Joergenseniibacteriota</taxon>
    </lineage>
</organism>
<evidence type="ECO:0000313" key="5">
    <source>
        <dbReference type="EMBL" id="KKT92164.1"/>
    </source>
</evidence>
<dbReference type="Pfam" id="PF00294">
    <property type="entry name" value="PfkB"/>
    <property type="match status" value="1"/>
</dbReference>